<dbReference type="InterPro" id="IPR016163">
    <property type="entry name" value="Ald_DH_C"/>
</dbReference>
<comment type="similarity">
    <text evidence="1">Belongs to the aldehyde dehydrogenase family.</text>
</comment>
<evidence type="ECO:0000256" key="3">
    <source>
        <dbReference type="ARBA" id="ARBA00023027"/>
    </source>
</evidence>
<dbReference type="PANTHER" id="PTHR43720">
    <property type="entry name" value="2-AMINOMUCONIC SEMIALDEHYDE DEHYDROGENASE"/>
    <property type="match status" value="1"/>
</dbReference>
<reference evidence="5 6" key="1">
    <citation type="submission" date="2019-08" db="EMBL/GenBank/DDBJ databases">
        <title>Deep-cultivation of Planctomycetes and their phenomic and genomic characterization uncovers novel biology.</title>
        <authorList>
            <person name="Wiegand S."/>
            <person name="Jogler M."/>
            <person name="Boedeker C."/>
            <person name="Pinto D."/>
            <person name="Vollmers J."/>
            <person name="Rivas-Marin E."/>
            <person name="Kohn T."/>
            <person name="Peeters S.H."/>
            <person name="Heuer A."/>
            <person name="Rast P."/>
            <person name="Oberbeckmann S."/>
            <person name="Bunk B."/>
            <person name="Jeske O."/>
            <person name="Meyerdierks A."/>
            <person name="Storesund J.E."/>
            <person name="Kallscheuer N."/>
            <person name="Luecker S."/>
            <person name="Lage O.M."/>
            <person name="Pohl T."/>
            <person name="Merkel B.J."/>
            <person name="Hornburger P."/>
            <person name="Mueller R.-W."/>
            <person name="Bruemmer F."/>
            <person name="Labrenz M."/>
            <person name="Spormann A.M."/>
            <person name="Op Den Camp H."/>
            <person name="Overmann J."/>
            <person name="Amann R."/>
            <person name="Jetten M.S.M."/>
            <person name="Mascher T."/>
            <person name="Medema M.H."/>
            <person name="Devos D.P."/>
            <person name="Kaster A.-K."/>
            <person name="Ovreas L."/>
            <person name="Rohde M."/>
            <person name="Galperin M.Y."/>
            <person name="Jogler C."/>
        </authorList>
    </citation>
    <scope>NUCLEOTIDE SEQUENCE [LARGE SCALE GENOMIC DNA]</scope>
    <source>
        <strain evidence="5 6">LF1</strain>
    </source>
</reference>
<dbReference type="GO" id="GO:0047102">
    <property type="term" value="F:aminomuconate-semialdehyde dehydrogenase activity"/>
    <property type="evidence" value="ECO:0007669"/>
    <property type="project" value="UniProtKB-EC"/>
</dbReference>
<dbReference type="EC" id="1.2.1.32" evidence="5"/>
<keyword evidence="6" id="KW-1185">Reference proteome</keyword>
<feature type="domain" description="Aldehyde dehydrogenase" evidence="4">
    <location>
        <begin position="17"/>
        <end position="406"/>
    </location>
</feature>
<dbReference type="SUPFAM" id="SSF53720">
    <property type="entry name" value="ALDH-like"/>
    <property type="match status" value="1"/>
</dbReference>
<name>A0A5B1CI12_9BACT</name>
<dbReference type="EMBL" id="VRLW01000001">
    <property type="protein sequence ID" value="KAA1259319.1"/>
    <property type="molecule type" value="Genomic_DNA"/>
</dbReference>
<dbReference type="AlphaFoldDB" id="A0A5B1CI12"/>
<organism evidence="5 6">
    <name type="scientific">Rubripirellula obstinata</name>
    <dbReference type="NCBI Taxonomy" id="406547"/>
    <lineage>
        <taxon>Bacteria</taxon>
        <taxon>Pseudomonadati</taxon>
        <taxon>Planctomycetota</taxon>
        <taxon>Planctomycetia</taxon>
        <taxon>Pirellulales</taxon>
        <taxon>Pirellulaceae</taxon>
        <taxon>Rubripirellula</taxon>
    </lineage>
</organism>
<keyword evidence="3" id="KW-0520">NAD</keyword>
<evidence type="ECO:0000313" key="5">
    <source>
        <dbReference type="EMBL" id="KAA1259319.1"/>
    </source>
</evidence>
<dbReference type="Proteomes" id="UP000322699">
    <property type="component" value="Unassembled WGS sequence"/>
</dbReference>
<accession>A0A5B1CI12</accession>
<dbReference type="InterPro" id="IPR016161">
    <property type="entry name" value="Ald_DH/histidinol_DH"/>
</dbReference>
<keyword evidence="2 5" id="KW-0560">Oxidoreductase</keyword>
<evidence type="ECO:0000313" key="6">
    <source>
        <dbReference type="Proteomes" id="UP000322699"/>
    </source>
</evidence>
<proteinExistence type="inferred from homology"/>
<protein>
    <submittedName>
        <fullName evidence="5">2-aminomuconic 6-semialdehyde dehydrogenase</fullName>
        <ecNumber evidence="5">1.2.1.32</ecNumber>
    </submittedName>
</protein>
<comment type="caution">
    <text evidence="5">The sequence shown here is derived from an EMBL/GenBank/DDBJ whole genome shotgun (WGS) entry which is preliminary data.</text>
</comment>
<gene>
    <name evidence="5" type="primary">amnC</name>
    <name evidence="5" type="ORF">LF1_18490</name>
</gene>
<dbReference type="InterPro" id="IPR016162">
    <property type="entry name" value="Ald_DH_N"/>
</dbReference>
<evidence type="ECO:0000256" key="1">
    <source>
        <dbReference type="ARBA" id="ARBA00009986"/>
    </source>
</evidence>
<evidence type="ECO:0000256" key="2">
    <source>
        <dbReference type="ARBA" id="ARBA00023002"/>
    </source>
</evidence>
<sequence>MITLSPLRWGKPYESLEHHDVVHFDTGEPIAKIGNVGGGIVGRDMKQAHKARQALLQFSTDDLIEKCKRAAVLFESADLTVGDSVQSVDDFVHQQSASTGLPEHMCRGNMSKNSFVLSNMDQILECLTRGLDLSILSKGFGDEGRGVTVSYQAQTPVLGAILPNNSPGVHTLWLPAIPLQIGLALKPGSQEPWTPYRMVSAFIEAGVPATAFGLYPGGHDAGGAIMTKAPRSMIFGSAQTVAQHEGNPRVQAHGPGWSKIIIGDDVVDDWEDYLDVMVESVLSNSGRSCINCSGIWASRHTREIAAAIADRIGPVDVLPPGDPDAALAAFTVPAMATGTWGMVQQDLAESGVEDMTASFGEKLIERDHCAYLRPMVVHANSPDRAVAMKEYMFPFVSVVECSQAETLRRIGPTLVGTVLTADQQLIDAAGMCVDIDRLNIGPIPTNRLDWLQPHEGNIIEFLFRSRAYQMAEMPVATA</sequence>
<evidence type="ECO:0000259" key="4">
    <source>
        <dbReference type="Pfam" id="PF00171"/>
    </source>
</evidence>
<dbReference type="RefSeq" id="WP_068264065.1">
    <property type="nucleotide sequence ID" value="NZ_LWSK01000054.1"/>
</dbReference>
<dbReference type="OrthoDB" id="229416at2"/>
<dbReference type="Gene3D" id="3.40.605.10">
    <property type="entry name" value="Aldehyde Dehydrogenase, Chain A, domain 1"/>
    <property type="match status" value="1"/>
</dbReference>
<dbReference type="PANTHER" id="PTHR43720:SF2">
    <property type="entry name" value="2-AMINOMUCONIC SEMIALDEHYDE DEHYDROGENASE"/>
    <property type="match status" value="1"/>
</dbReference>
<dbReference type="InterPro" id="IPR015590">
    <property type="entry name" value="Aldehyde_DH_dom"/>
</dbReference>
<dbReference type="Pfam" id="PF00171">
    <property type="entry name" value="Aldedh"/>
    <property type="match status" value="1"/>
</dbReference>
<dbReference type="Gene3D" id="3.40.309.10">
    <property type="entry name" value="Aldehyde Dehydrogenase, Chain A, domain 2"/>
    <property type="match status" value="1"/>
</dbReference>